<dbReference type="Proteomes" id="UP000653565">
    <property type="component" value="Unassembled WGS sequence"/>
</dbReference>
<comment type="caution">
    <text evidence="1">The sequence shown here is derived from an EMBL/GenBank/DDBJ whole genome shotgun (WGS) entry which is preliminary data.</text>
</comment>
<gene>
    <name evidence="1" type="ORF">CNMCM6805_003103</name>
</gene>
<dbReference type="EMBL" id="JAAAPX010000186">
    <property type="protein sequence ID" value="KAF4227346.1"/>
    <property type="molecule type" value="Genomic_DNA"/>
</dbReference>
<name>A0A8H4GS59_9EURO</name>
<organism evidence="1 2">
    <name type="scientific">Aspergillus fumigatiaffinis</name>
    <dbReference type="NCBI Taxonomy" id="340414"/>
    <lineage>
        <taxon>Eukaryota</taxon>
        <taxon>Fungi</taxon>
        <taxon>Dikarya</taxon>
        <taxon>Ascomycota</taxon>
        <taxon>Pezizomycotina</taxon>
        <taxon>Eurotiomycetes</taxon>
        <taxon>Eurotiomycetidae</taxon>
        <taxon>Eurotiales</taxon>
        <taxon>Aspergillaceae</taxon>
        <taxon>Aspergillus</taxon>
        <taxon>Aspergillus subgen. Fumigati</taxon>
    </lineage>
</organism>
<evidence type="ECO:0000313" key="1">
    <source>
        <dbReference type="EMBL" id="KAF4227346.1"/>
    </source>
</evidence>
<evidence type="ECO:0000313" key="2">
    <source>
        <dbReference type="Proteomes" id="UP000653565"/>
    </source>
</evidence>
<keyword evidence="2" id="KW-1185">Reference proteome</keyword>
<protein>
    <submittedName>
        <fullName evidence="1">Uncharacterized protein</fullName>
    </submittedName>
</protein>
<dbReference type="AlphaFoldDB" id="A0A8H4GS59"/>
<accession>A0A8H4GS59</accession>
<reference evidence="1" key="1">
    <citation type="journal article" date="2020" name="bioRxiv">
        <title>Genomic and phenotypic heterogeneity of clinical isolates of the human pathogens Aspergillus fumigatus, Aspergillus lentulus and Aspergillus fumigatiaffinis.</title>
        <authorList>
            <person name="dos Santos R.A.C."/>
            <person name="Steenwyk J.L."/>
            <person name="Rivero-Menendez O."/>
            <person name="Mead M.E."/>
            <person name="Silva L.P."/>
            <person name="Bastos R.W."/>
            <person name="Alastruey-Izquierdo A."/>
            <person name="Goldman G.H."/>
            <person name="Rokas A."/>
        </authorList>
    </citation>
    <scope>NUCLEOTIDE SEQUENCE</scope>
    <source>
        <strain evidence="1">CNM-CM6805</strain>
    </source>
</reference>
<reference evidence="1" key="2">
    <citation type="submission" date="2020-04" db="EMBL/GenBank/DDBJ databases">
        <authorList>
            <person name="Santos R.A.C."/>
            <person name="Steenwyk J.L."/>
            <person name="Rivero-Menendez O."/>
            <person name="Mead M.E."/>
            <person name="Silva L.P."/>
            <person name="Bastos R.W."/>
            <person name="Alastruey-Izquierdo A."/>
            <person name="Goldman G.H."/>
            <person name="Rokas A."/>
        </authorList>
    </citation>
    <scope>NUCLEOTIDE SEQUENCE</scope>
    <source>
        <strain evidence="1">CNM-CM6805</strain>
    </source>
</reference>
<proteinExistence type="predicted"/>
<sequence>MKPPTVGPTAGPINGAIEYNSIGPWRSFRLNRSLTVPPETARNALPDNPSKNRDIIAQAANIHPIIAVGSQNSEFVVPFLNSGKGDRIVDYTAYKTSKELVIALKDAIKEAGVEDGRAYDAYDCVSENETYVTLSKVSHTLRFSL</sequence>